<dbReference type="PANTHER" id="PTHR10093">
    <property type="entry name" value="IRON-SULFUR CLUSTER ASSEMBLY ENZYME NIFU HOMOLOG"/>
    <property type="match status" value="1"/>
</dbReference>
<name>W4MBA8_9BACT</name>
<dbReference type="EMBL" id="AZHX01000570">
    <property type="protein sequence ID" value="ETX06922.1"/>
    <property type="molecule type" value="Genomic_DNA"/>
</dbReference>
<dbReference type="GO" id="GO:0016226">
    <property type="term" value="P:iron-sulfur cluster assembly"/>
    <property type="evidence" value="ECO:0007669"/>
    <property type="project" value="InterPro"/>
</dbReference>
<dbReference type="SUPFAM" id="SSF82649">
    <property type="entry name" value="SufE/NifU"/>
    <property type="match status" value="1"/>
</dbReference>
<keyword evidence="3" id="KW-1185">Reference proteome</keyword>
<comment type="caution">
    <text evidence="2">The sequence shown here is derived from an EMBL/GenBank/DDBJ whole genome shotgun (WGS) entry which is preliminary data.</text>
</comment>
<feature type="domain" description="NIF system FeS cluster assembly NifU N-terminal" evidence="1">
    <location>
        <begin position="1"/>
        <end position="122"/>
    </location>
</feature>
<dbReference type="Proteomes" id="UP000019140">
    <property type="component" value="Unassembled WGS sequence"/>
</dbReference>
<dbReference type="HOGENOM" id="CLU_079283_5_1_7"/>
<dbReference type="CDD" id="cd06664">
    <property type="entry name" value="IscU_like"/>
    <property type="match status" value="1"/>
</dbReference>
<gene>
    <name evidence="2" type="ORF">ETSY2_14205</name>
</gene>
<evidence type="ECO:0000313" key="2">
    <source>
        <dbReference type="EMBL" id="ETX06922.1"/>
    </source>
</evidence>
<dbReference type="GO" id="GO:0051536">
    <property type="term" value="F:iron-sulfur cluster binding"/>
    <property type="evidence" value="ECO:0007669"/>
    <property type="project" value="InterPro"/>
</dbReference>
<dbReference type="InterPro" id="IPR002871">
    <property type="entry name" value="NIF_FeS_clus_asmbl_NifU_N"/>
</dbReference>
<sequence>MYSDVVQDHFEHPRNVGVLQHADAEAEVMNPACGDIMHLYLRIAGGRIVEAKFQTQGCPAAIAAGSMTTEMLMDMTLEDAADLKRDAVNDALGGLPPQKVHSSVLVEDAVKAAMADYRKRQSN</sequence>
<evidence type="ECO:0000313" key="3">
    <source>
        <dbReference type="Proteomes" id="UP000019140"/>
    </source>
</evidence>
<dbReference type="Gene3D" id="3.90.1010.10">
    <property type="match status" value="1"/>
</dbReference>
<dbReference type="Pfam" id="PF01592">
    <property type="entry name" value="NifU_N"/>
    <property type="match status" value="1"/>
</dbReference>
<accession>W4MBA8</accession>
<proteinExistence type="predicted"/>
<protein>
    <submittedName>
        <fullName evidence="2">FeS cluster assembly scaffold IscU</fullName>
    </submittedName>
</protein>
<dbReference type="GO" id="GO:0005506">
    <property type="term" value="F:iron ion binding"/>
    <property type="evidence" value="ECO:0007669"/>
    <property type="project" value="InterPro"/>
</dbReference>
<evidence type="ECO:0000259" key="1">
    <source>
        <dbReference type="Pfam" id="PF01592"/>
    </source>
</evidence>
<dbReference type="AlphaFoldDB" id="W4MBA8"/>
<reference evidence="2 3" key="1">
    <citation type="journal article" date="2014" name="Nature">
        <title>An environmental bacterial taxon with a large and distinct metabolic repertoire.</title>
        <authorList>
            <person name="Wilson M.C."/>
            <person name="Mori T."/>
            <person name="Ruckert C."/>
            <person name="Uria A.R."/>
            <person name="Helf M.J."/>
            <person name="Takada K."/>
            <person name="Gernert C."/>
            <person name="Steffens U.A."/>
            <person name="Heycke N."/>
            <person name="Schmitt S."/>
            <person name="Rinke C."/>
            <person name="Helfrich E.J."/>
            <person name="Brachmann A.O."/>
            <person name="Gurgui C."/>
            <person name="Wakimoto T."/>
            <person name="Kracht M."/>
            <person name="Crusemann M."/>
            <person name="Hentschel U."/>
            <person name="Abe I."/>
            <person name="Matsunaga S."/>
            <person name="Kalinowski J."/>
            <person name="Takeyama H."/>
            <person name="Piel J."/>
        </authorList>
    </citation>
    <scope>NUCLEOTIDE SEQUENCE [LARGE SCALE GENOMIC DNA]</scope>
    <source>
        <strain evidence="3">TSY2</strain>
    </source>
</reference>
<organism evidence="2 3">
    <name type="scientific">Candidatus Entotheonella gemina</name>
    <dbReference type="NCBI Taxonomy" id="1429439"/>
    <lineage>
        <taxon>Bacteria</taxon>
        <taxon>Pseudomonadati</taxon>
        <taxon>Nitrospinota/Tectimicrobiota group</taxon>
        <taxon>Candidatus Tectimicrobiota</taxon>
        <taxon>Candidatus Entotheonellia</taxon>
        <taxon>Candidatus Entotheonellales</taxon>
        <taxon>Candidatus Entotheonellaceae</taxon>
        <taxon>Candidatus Entotheonella</taxon>
    </lineage>
</organism>